<dbReference type="RefSeq" id="XP_001908582.1">
    <property type="nucleotide sequence ID" value="XM_001908547.1"/>
</dbReference>
<evidence type="ECO:0000313" key="2">
    <source>
        <dbReference type="EMBL" id="CAP69255.1"/>
    </source>
</evidence>
<dbReference type="EMBL" id="CU633901">
    <property type="protein sequence ID" value="CAP69255.1"/>
    <property type="molecule type" value="Genomic_DNA"/>
</dbReference>
<evidence type="ECO:0000256" key="1">
    <source>
        <dbReference type="SAM" id="Phobius"/>
    </source>
</evidence>
<name>B2AXY1_PODAN</name>
<keyword evidence="1" id="KW-0812">Transmembrane</keyword>
<dbReference type="OrthoDB" id="10258585at2759"/>
<gene>
    <name evidence="2" type="ORF">PODANS_1_9210</name>
</gene>
<reference evidence="2" key="2">
    <citation type="submission" date="2008-07" db="EMBL/GenBank/DDBJ databases">
        <authorList>
            <person name="Genoscope - CEA"/>
        </authorList>
    </citation>
    <scope>NUCLEOTIDE SEQUENCE</scope>
    <source>
        <strain evidence="2">S mat+</strain>
    </source>
</reference>
<sequence length="132" mass="15499">MAAEAEYWTFPTDKELFDQDERISFSKLDNKYIAVQDDGTEYEFDEGLRRWIPIIDEALIEQQQRGYMVPGVDDDDDGSAQGVKRKMGYGDDREVSLPRRANTPPFLQHRLRAVCCFPFFFFFLSFLHYLPP</sequence>
<feature type="transmembrane region" description="Helical" evidence="1">
    <location>
        <begin position="111"/>
        <end position="130"/>
    </location>
</feature>
<keyword evidence="1" id="KW-1133">Transmembrane helix</keyword>
<organism evidence="2">
    <name type="scientific">Podospora anserina (strain S / ATCC MYA-4624 / DSM 980 / FGSC 10383)</name>
    <name type="common">Pleurage anserina</name>
    <dbReference type="NCBI Taxonomy" id="515849"/>
    <lineage>
        <taxon>Eukaryota</taxon>
        <taxon>Fungi</taxon>
        <taxon>Dikarya</taxon>
        <taxon>Ascomycota</taxon>
        <taxon>Pezizomycotina</taxon>
        <taxon>Sordariomycetes</taxon>
        <taxon>Sordariomycetidae</taxon>
        <taxon>Sordariales</taxon>
        <taxon>Podosporaceae</taxon>
        <taxon>Podospora</taxon>
        <taxon>Podospora anserina</taxon>
    </lineage>
</organism>
<reference evidence="2" key="1">
    <citation type="journal article" date="2008" name="Genome Biol.">
        <title>The genome sequence of the model ascomycete fungus Podospora anserina.</title>
        <authorList>
            <person name="Espagne E."/>
            <person name="Lespinet O."/>
            <person name="Malagnac F."/>
            <person name="Da Silva C."/>
            <person name="Jaillon O."/>
            <person name="Porcel B.M."/>
            <person name="Couloux A."/>
            <person name="Aury J.-M."/>
            <person name="Segurens B."/>
            <person name="Poulain J."/>
            <person name="Anthouard V."/>
            <person name="Grossetete S."/>
            <person name="Khalili H."/>
            <person name="Coppin E."/>
            <person name="Dequard-Chablat M."/>
            <person name="Picard M."/>
            <person name="Contamine V."/>
            <person name="Arnaise S."/>
            <person name="Bourdais A."/>
            <person name="Berteaux-Lecellier V."/>
            <person name="Gautheret D."/>
            <person name="de Vries R.P."/>
            <person name="Battaglia E."/>
            <person name="Coutinho P.M."/>
            <person name="Danchin E.G.J."/>
            <person name="Henrissat B."/>
            <person name="El Khoury R."/>
            <person name="Sainsard-Chanet A."/>
            <person name="Boivin A."/>
            <person name="Pinan-Lucarre B."/>
            <person name="Sellem C.H."/>
            <person name="Debuchy R."/>
            <person name="Wincker P."/>
            <person name="Weissenbach J."/>
            <person name="Silar P."/>
        </authorList>
    </citation>
    <scope>NUCLEOTIDE SEQUENCE [LARGE SCALE GENOMIC DNA]</scope>
    <source>
        <strain evidence="2">S mat+</strain>
    </source>
</reference>
<dbReference type="AlphaFoldDB" id="B2AXY1"/>
<keyword evidence="1" id="KW-0472">Membrane</keyword>
<dbReference type="VEuPathDB" id="FungiDB:PODANS_1_9210"/>
<dbReference type="HOGENOM" id="CLU_1917954_0_0_1"/>
<accession>B2AXY1</accession>
<dbReference type="GeneID" id="6192931"/>
<proteinExistence type="predicted"/>
<dbReference type="KEGG" id="pan:PODANSg5617"/>
<protein>
    <submittedName>
        <fullName evidence="2">Podospora anserina S mat+ genomic DNA chromosome 1, supercontig 2</fullName>
    </submittedName>
</protein>